<protein>
    <recommendedName>
        <fullName evidence="3">SprT-like domain-containing protein</fullName>
    </recommendedName>
</protein>
<name>A0A4U1CXT2_9SPHI</name>
<reference evidence="1 2" key="1">
    <citation type="submission" date="2019-04" db="EMBL/GenBank/DDBJ databases">
        <title>Pedobacter sp. RP-3-22 sp. nov., isolated from Arctic soil.</title>
        <authorList>
            <person name="Dahal R.H."/>
            <person name="Kim D.-U."/>
        </authorList>
    </citation>
    <scope>NUCLEOTIDE SEQUENCE [LARGE SCALE GENOMIC DNA]</scope>
    <source>
        <strain evidence="1 2">RP-3-22</strain>
    </source>
</reference>
<dbReference type="AlphaFoldDB" id="A0A4U1CXT2"/>
<accession>A0A4U1CXT2</accession>
<dbReference type="Proteomes" id="UP000309488">
    <property type="component" value="Unassembled WGS sequence"/>
</dbReference>
<organism evidence="1 2">
    <name type="scientific">Pedobacter polaris</name>
    <dbReference type="NCBI Taxonomy" id="2571273"/>
    <lineage>
        <taxon>Bacteria</taxon>
        <taxon>Pseudomonadati</taxon>
        <taxon>Bacteroidota</taxon>
        <taxon>Sphingobacteriia</taxon>
        <taxon>Sphingobacteriales</taxon>
        <taxon>Sphingobacteriaceae</taxon>
        <taxon>Pedobacter</taxon>
    </lineage>
</organism>
<proteinExistence type="predicted"/>
<evidence type="ECO:0008006" key="3">
    <source>
        <dbReference type="Google" id="ProtNLM"/>
    </source>
</evidence>
<sequence length="529" mass="59030">MKKILLSRNYLALGAIILLITSIYISCKKSANNDLPATQLELVAEARSYFEDEVVNLPQLNDHNLRHSLDKTPLWDKASTKKISIGDAVIVPIKYEHKIKIGYEDGKDQKELEKTSYLMVYKDKKQNLQAEWVVLLPTATSNSKKFVGSLVIEHWNGKFKRGYAIGDEEEIFSIEPASEQIFKKITYKRREYCFTINHYGYISVGGYNGPQQLLGSESFCSGTANNGETQKTYGSSEGGGGGPEDYTYIIDCNNIINGTAVWSDDCKTCIGGTTGLATCPQDVKKTDSLKTNYPCLDKLIFNKLASDSAFRKLLWPFMGKFTALPDITYTYSSQSWGPSKYSLGETRGNNLMSSTVYLNKSALTNASKLFIAVTLIHETAHAYSKFTIVNGVYGNPIQVTNSAWSISILDYVKARETYLGGVSNYTDHSTFLESYFDNMVNMLQKWGGNDYTLKEYRMAALYGLDNAGEAPPATQPAQLYAYNVLKLDLLNIYENIKSKYSITSAELNTFNLNNTINIPTANKLPSICP</sequence>
<dbReference type="OrthoDB" id="768899at2"/>
<evidence type="ECO:0000313" key="2">
    <source>
        <dbReference type="Proteomes" id="UP000309488"/>
    </source>
</evidence>
<dbReference type="RefSeq" id="WP_136838211.1">
    <property type="nucleotide sequence ID" value="NZ_SWBR01000001.1"/>
</dbReference>
<dbReference type="EMBL" id="SWBR01000001">
    <property type="protein sequence ID" value="TKC12299.1"/>
    <property type="molecule type" value="Genomic_DNA"/>
</dbReference>
<gene>
    <name evidence="1" type="ORF">FA048_01375</name>
</gene>
<keyword evidence="2" id="KW-1185">Reference proteome</keyword>
<evidence type="ECO:0000313" key="1">
    <source>
        <dbReference type="EMBL" id="TKC12299.1"/>
    </source>
</evidence>
<comment type="caution">
    <text evidence="1">The sequence shown here is derived from an EMBL/GenBank/DDBJ whole genome shotgun (WGS) entry which is preliminary data.</text>
</comment>